<evidence type="ECO:0008006" key="4">
    <source>
        <dbReference type="Google" id="ProtNLM"/>
    </source>
</evidence>
<gene>
    <name evidence="2" type="ORF">HP555_00270</name>
</gene>
<protein>
    <recommendedName>
        <fullName evidence="4">Nucleoside recognition protein</fullName>
    </recommendedName>
</protein>
<dbReference type="AlphaFoldDB" id="A0A7T6APC5"/>
<keyword evidence="1" id="KW-0472">Membrane</keyword>
<dbReference type="RefSeq" id="WP_199263236.1">
    <property type="nucleotide sequence ID" value="NZ_CP054140.1"/>
</dbReference>
<proteinExistence type="predicted"/>
<dbReference type="InterPro" id="IPR038880">
    <property type="entry name" value="MJ0871-like"/>
</dbReference>
<feature type="transmembrane region" description="Helical" evidence="1">
    <location>
        <begin position="60"/>
        <end position="83"/>
    </location>
</feature>
<accession>A0A7T6APC5</accession>
<keyword evidence="1" id="KW-1133">Transmembrane helix</keyword>
<feature type="transmembrane region" description="Helical" evidence="1">
    <location>
        <begin position="189"/>
        <end position="211"/>
    </location>
</feature>
<feature type="transmembrane region" description="Helical" evidence="1">
    <location>
        <begin position="21"/>
        <end position="40"/>
    </location>
</feature>
<dbReference type="Proteomes" id="UP000596092">
    <property type="component" value="Chromosome"/>
</dbReference>
<feature type="transmembrane region" description="Helical" evidence="1">
    <location>
        <begin position="300"/>
        <end position="321"/>
    </location>
</feature>
<evidence type="ECO:0000313" key="3">
    <source>
        <dbReference type="Proteomes" id="UP000596092"/>
    </source>
</evidence>
<sequence length="323" mass="35752">MITEEHLVHLWLHLGWPLLRLLIYLAIGLLVALFIESLNWTRKLAVIARPLTRFGHLSPLAGASFSVCFFSGIAANSMLAEAYSTQQISRKELILANLFNSLPSNFLHLPTTFFIAMPIIKGAAFIYIGLTVLAALCRTLLVALIARLLLPAGNIEPAPVQPKPSTTEHPFRVALRNGLHRFKRRIRKIIAFTAPIYILFYALTEAGFFTAAEHFIGRHLSWLSWLSPQALSILTFQMAAEFTAGLVAAGALLASGSMRMEEVVLVLLIGNILSSPIRAIRHQYPYYAGIFKPVLAAQLLVFSQGFRALSIAAMAVAYYFICM</sequence>
<organism evidence="2 3">
    <name type="scientific">Desulfobulbus oligotrophicus</name>
    <dbReference type="NCBI Taxonomy" id="1909699"/>
    <lineage>
        <taxon>Bacteria</taxon>
        <taxon>Pseudomonadati</taxon>
        <taxon>Thermodesulfobacteriota</taxon>
        <taxon>Desulfobulbia</taxon>
        <taxon>Desulfobulbales</taxon>
        <taxon>Desulfobulbaceae</taxon>
        <taxon>Desulfobulbus</taxon>
    </lineage>
</organism>
<dbReference type="PANTHER" id="PTHR38139:SF1">
    <property type="entry name" value="NUCLEOSIDE TRANSPORTER_FEOB GTPASE GATE DOMAIN-CONTAINING PROTEIN"/>
    <property type="match status" value="1"/>
</dbReference>
<feature type="transmembrane region" description="Helical" evidence="1">
    <location>
        <begin position="263"/>
        <end position="280"/>
    </location>
</feature>
<keyword evidence="1" id="KW-0812">Transmembrane</keyword>
<name>A0A7T6APC5_9BACT</name>
<dbReference type="KEGG" id="dog:HP555_00270"/>
<keyword evidence="3" id="KW-1185">Reference proteome</keyword>
<evidence type="ECO:0000313" key="2">
    <source>
        <dbReference type="EMBL" id="QQG64402.1"/>
    </source>
</evidence>
<evidence type="ECO:0000256" key="1">
    <source>
        <dbReference type="SAM" id="Phobius"/>
    </source>
</evidence>
<dbReference type="PANTHER" id="PTHR38139">
    <property type="entry name" value="GATE DOMAIN-CONTAINING PROTEIN"/>
    <property type="match status" value="1"/>
</dbReference>
<dbReference type="EMBL" id="CP054140">
    <property type="protein sequence ID" value="QQG64402.1"/>
    <property type="molecule type" value="Genomic_DNA"/>
</dbReference>
<reference evidence="2 3" key="1">
    <citation type="submission" date="2020-05" db="EMBL/GenBank/DDBJ databases">
        <title>Complete genome of Desulfobulbus oligotrophicus.</title>
        <authorList>
            <person name="Podar M."/>
        </authorList>
    </citation>
    <scope>NUCLEOTIDE SEQUENCE [LARGE SCALE GENOMIC DNA]</scope>
    <source>
        <strain evidence="2 3">Prop6</strain>
    </source>
</reference>
<feature type="transmembrane region" description="Helical" evidence="1">
    <location>
        <begin position="231"/>
        <end position="254"/>
    </location>
</feature>